<dbReference type="InterPro" id="IPR011009">
    <property type="entry name" value="Kinase-like_dom_sf"/>
</dbReference>
<evidence type="ECO:0000256" key="1">
    <source>
        <dbReference type="ARBA" id="ARBA00022527"/>
    </source>
</evidence>
<dbReference type="Proteomes" id="UP000237000">
    <property type="component" value="Unassembled WGS sequence"/>
</dbReference>
<keyword evidence="4 7" id="KW-0418">Kinase</keyword>
<dbReference type="STRING" id="63057.A0A2P5DB34"/>
<evidence type="ECO:0000256" key="2">
    <source>
        <dbReference type="ARBA" id="ARBA00022679"/>
    </source>
</evidence>
<dbReference type="InParanoid" id="A0A2P5DB34"/>
<keyword evidence="5 6" id="KW-0067">ATP-binding</keyword>
<dbReference type="PANTHER" id="PTHR27002:SF1073">
    <property type="entry name" value="CYSTEINE-RICH RECEPTOR-LIKE PROTEIN KINASE 29"/>
    <property type="match status" value="1"/>
</dbReference>
<keyword evidence="8" id="KW-1185">Reference proteome</keyword>
<evidence type="ECO:0000313" key="7">
    <source>
        <dbReference type="EMBL" id="PON70490.1"/>
    </source>
</evidence>
<dbReference type="AlphaFoldDB" id="A0A2P5DB34"/>
<feature type="binding site" evidence="6">
    <location>
        <position position="100"/>
    </location>
    <ligand>
        <name>ATP</name>
        <dbReference type="ChEBI" id="CHEBI:30616"/>
    </ligand>
</feature>
<dbReference type="PANTHER" id="PTHR27002">
    <property type="entry name" value="RECEPTOR-LIKE SERINE/THREONINE-PROTEIN KINASE SD1-8"/>
    <property type="match status" value="1"/>
</dbReference>
<feature type="non-terminal residue" evidence="7">
    <location>
        <position position="1"/>
    </location>
</feature>
<keyword evidence="3 6" id="KW-0547">Nucleotide-binding</keyword>
<evidence type="ECO:0000256" key="3">
    <source>
        <dbReference type="ARBA" id="ARBA00022741"/>
    </source>
</evidence>
<dbReference type="EMBL" id="JXTC01000282">
    <property type="protein sequence ID" value="PON70490.1"/>
    <property type="molecule type" value="Genomic_DNA"/>
</dbReference>
<dbReference type="PROSITE" id="PS00107">
    <property type="entry name" value="PROTEIN_KINASE_ATP"/>
    <property type="match status" value="1"/>
</dbReference>
<evidence type="ECO:0000256" key="6">
    <source>
        <dbReference type="PROSITE-ProRule" id="PRU10141"/>
    </source>
</evidence>
<dbReference type="GO" id="GO:0005524">
    <property type="term" value="F:ATP binding"/>
    <property type="evidence" value="ECO:0007669"/>
    <property type="project" value="UniProtKB-UniRule"/>
</dbReference>
<evidence type="ECO:0000256" key="5">
    <source>
        <dbReference type="ARBA" id="ARBA00022840"/>
    </source>
</evidence>
<protein>
    <submittedName>
        <fullName evidence="7">Tyrosine-protein kinase</fullName>
    </submittedName>
</protein>
<evidence type="ECO:0000256" key="4">
    <source>
        <dbReference type="ARBA" id="ARBA00022777"/>
    </source>
</evidence>
<evidence type="ECO:0000313" key="8">
    <source>
        <dbReference type="Proteomes" id="UP000237000"/>
    </source>
</evidence>
<dbReference type="SUPFAM" id="SSF56112">
    <property type="entry name" value="Protein kinase-like (PK-like)"/>
    <property type="match status" value="1"/>
</dbReference>
<gene>
    <name evidence="7" type="ORF">TorRG33x02_256460</name>
</gene>
<keyword evidence="1" id="KW-0723">Serine/threonine-protein kinase</keyword>
<keyword evidence="2" id="KW-0808">Transferase</keyword>
<dbReference type="GO" id="GO:0005886">
    <property type="term" value="C:plasma membrane"/>
    <property type="evidence" value="ECO:0007669"/>
    <property type="project" value="TreeGrafter"/>
</dbReference>
<comment type="caution">
    <text evidence="7">The sequence shown here is derived from an EMBL/GenBank/DDBJ whole genome shotgun (WGS) entry which is preliminary data.</text>
</comment>
<dbReference type="InterPro" id="IPR017441">
    <property type="entry name" value="Protein_kinase_ATP_BS"/>
</dbReference>
<organism evidence="7 8">
    <name type="scientific">Trema orientale</name>
    <name type="common">Charcoal tree</name>
    <name type="synonym">Celtis orientalis</name>
    <dbReference type="NCBI Taxonomy" id="63057"/>
    <lineage>
        <taxon>Eukaryota</taxon>
        <taxon>Viridiplantae</taxon>
        <taxon>Streptophyta</taxon>
        <taxon>Embryophyta</taxon>
        <taxon>Tracheophyta</taxon>
        <taxon>Spermatophyta</taxon>
        <taxon>Magnoliopsida</taxon>
        <taxon>eudicotyledons</taxon>
        <taxon>Gunneridae</taxon>
        <taxon>Pentapetalae</taxon>
        <taxon>rosids</taxon>
        <taxon>fabids</taxon>
        <taxon>Rosales</taxon>
        <taxon>Cannabaceae</taxon>
        <taxon>Trema</taxon>
    </lineage>
</organism>
<name>A0A2P5DB34_TREOI</name>
<sequence length="100" mass="11474">NSHFSPIMSFTEIRIAIVTYFACLCFNSVNVFLSASNSCEDAEEISEEFSQFDFERIRDATNDFSDANKLGQGGFGAVYKVLKERLPYENRYQFDLCILK</sequence>
<dbReference type="GO" id="GO:0004674">
    <property type="term" value="F:protein serine/threonine kinase activity"/>
    <property type="evidence" value="ECO:0007669"/>
    <property type="project" value="UniProtKB-KW"/>
</dbReference>
<dbReference type="OrthoDB" id="1731161at2759"/>
<accession>A0A2P5DB34</accession>
<reference evidence="8" key="1">
    <citation type="submission" date="2016-06" db="EMBL/GenBank/DDBJ databases">
        <title>Parallel loss of symbiosis genes in relatives of nitrogen-fixing non-legume Parasponia.</title>
        <authorList>
            <person name="Van Velzen R."/>
            <person name="Holmer R."/>
            <person name="Bu F."/>
            <person name="Rutten L."/>
            <person name="Van Zeijl A."/>
            <person name="Liu W."/>
            <person name="Santuari L."/>
            <person name="Cao Q."/>
            <person name="Sharma T."/>
            <person name="Shen D."/>
            <person name="Roswanjaya Y."/>
            <person name="Wardhani T."/>
            <person name="Kalhor M.S."/>
            <person name="Jansen J."/>
            <person name="Van den Hoogen J."/>
            <person name="Gungor B."/>
            <person name="Hartog M."/>
            <person name="Hontelez J."/>
            <person name="Verver J."/>
            <person name="Yang W.-C."/>
            <person name="Schijlen E."/>
            <person name="Repin R."/>
            <person name="Schilthuizen M."/>
            <person name="Schranz E."/>
            <person name="Heidstra R."/>
            <person name="Miyata K."/>
            <person name="Fedorova E."/>
            <person name="Kohlen W."/>
            <person name="Bisseling T."/>
            <person name="Smit S."/>
            <person name="Geurts R."/>
        </authorList>
    </citation>
    <scope>NUCLEOTIDE SEQUENCE [LARGE SCALE GENOMIC DNA]</scope>
    <source>
        <strain evidence="8">cv. RG33-2</strain>
    </source>
</reference>
<dbReference type="Gene3D" id="3.30.200.20">
    <property type="entry name" value="Phosphorylase Kinase, domain 1"/>
    <property type="match status" value="1"/>
</dbReference>
<proteinExistence type="predicted"/>